<accession>A0A0L9V4I2</accession>
<dbReference type="AlphaFoldDB" id="A0A0L9V4I2"/>
<gene>
    <name evidence="3" type="ORF">LR48_Vigan08g069400</name>
</gene>
<dbReference type="EMBL" id="CM003378">
    <property type="protein sequence ID" value="KOM49867.1"/>
    <property type="molecule type" value="Genomic_DNA"/>
</dbReference>
<evidence type="ECO:0000313" key="4">
    <source>
        <dbReference type="Proteomes" id="UP000053144"/>
    </source>
</evidence>
<dbReference type="Proteomes" id="UP000053144">
    <property type="component" value="Chromosome 8"/>
</dbReference>
<dbReference type="Pfam" id="PF26133">
    <property type="entry name" value="DUF8039"/>
    <property type="match status" value="1"/>
</dbReference>
<evidence type="ECO:0000256" key="1">
    <source>
        <dbReference type="SAM" id="MobiDB-lite"/>
    </source>
</evidence>
<proteinExistence type="predicted"/>
<protein>
    <recommendedName>
        <fullName evidence="2">DUF8039 domain-containing protein</fullName>
    </recommendedName>
</protein>
<dbReference type="InterPro" id="IPR058352">
    <property type="entry name" value="DUF8039"/>
</dbReference>
<sequence>MKQKSDNRLPLFKGGDDPPPPSPPSWHEKWKLAHIGSSGSYTSDIDREISERIQYEHYGNRPPPSPVAEHAVAPIGRSDKGSCSAASALGDDMDDTRPCHLYILSPIGTMLVARGIVYETTTVVHGVELAEDEVKVVVDEVIVPNALVLVPTKEFFTMEEAFKSFVAWPRHLAGDVSDPLQTGKDGSPTPKKTHLFEDDSLGVLDELLNIISDKPMIIPWDSTIFRRDAQIPLYLHQPDVR</sequence>
<reference evidence="4" key="1">
    <citation type="journal article" date="2015" name="Proc. Natl. Acad. Sci. U.S.A.">
        <title>Genome sequencing of adzuki bean (Vigna angularis) provides insight into high starch and low fat accumulation and domestication.</title>
        <authorList>
            <person name="Yang K."/>
            <person name="Tian Z."/>
            <person name="Chen C."/>
            <person name="Luo L."/>
            <person name="Zhao B."/>
            <person name="Wang Z."/>
            <person name="Yu L."/>
            <person name="Li Y."/>
            <person name="Sun Y."/>
            <person name="Li W."/>
            <person name="Chen Y."/>
            <person name="Li Y."/>
            <person name="Zhang Y."/>
            <person name="Ai D."/>
            <person name="Zhao J."/>
            <person name="Shang C."/>
            <person name="Ma Y."/>
            <person name="Wu B."/>
            <person name="Wang M."/>
            <person name="Gao L."/>
            <person name="Sun D."/>
            <person name="Zhang P."/>
            <person name="Guo F."/>
            <person name="Wang W."/>
            <person name="Li Y."/>
            <person name="Wang J."/>
            <person name="Varshney R.K."/>
            <person name="Wang J."/>
            <person name="Ling H.Q."/>
            <person name="Wan P."/>
        </authorList>
    </citation>
    <scope>NUCLEOTIDE SEQUENCE</scope>
    <source>
        <strain evidence="4">cv. Jingnong 6</strain>
    </source>
</reference>
<dbReference type="PANTHER" id="PTHR33018:SF34">
    <property type="entry name" value="OS02G0472350 PROTEIN"/>
    <property type="match status" value="1"/>
</dbReference>
<dbReference type="Gramene" id="KOM49867">
    <property type="protein sequence ID" value="KOM49867"/>
    <property type="gene ID" value="LR48_Vigan08g069400"/>
</dbReference>
<evidence type="ECO:0000259" key="2">
    <source>
        <dbReference type="Pfam" id="PF26133"/>
    </source>
</evidence>
<dbReference type="PANTHER" id="PTHR33018">
    <property type="entry name" value="OS10G0338966 PROTEIN-RELATED"/>
    <property type="match status" value="1"/>
</dbReference>
<name>A0A0L9V4I2_PHAAN</name>
<feature type="domain" description="DUF8039" evidence="2">
    <location>
        <begin position="91"/>
        <end position="172"/>
    </location>
</feature>
<feature type="region of interest" description="Disordered" evidence="1">
    <location>
        <begin position="1"/>
        <end position="30"/>
    </location>
</feature>
<organism evidence="3 4">
    <name type="scientific">Phaseolus angularis</name>
    <name type="common">Azuki bean</name>
    <name type="synonym">Vigna angularis</name>
    <dbReference type="NCBI Taxonomy" id="3914"/>
    <lineage>
        <taxon>Eukaryota</taxon>
        <taxon>Viridiplantae</taxon>
        <taxon>Streptophyta</taxon>
        <taxon>Embryophyta</taxon>
        <taxon>Tracheophyta</taxon>
        <taxon>Spermatophyta</taxon>
        <taxon>Magnoliopsida</taxon>
        <taxon>eudicotyledons</taxon>
        <taxon>Gunneridae</taxon>
        <taxon>Pentapetalae</taxon>
        <taxon>rosids</taxon>
        <taxon>fabids</taxon>
        <taxon>Fabales</taxon>
        <taxon>Fabaceae</taxon>
        <taxon>Papilionoideae</taxon>
        <taxon>50 kb inversion clade</taxon>
        <taxon>NPAAA clade</taxon>
        <taxon>indigoferoid/millettioid clade</taxon>
        <taxon>Phaseoleae</taxon>
        <taxon>Vigna</taxon>
    </lineage>
</organism>
<evidence type="ECO:0000313" key="3">
    <source>
        <dbReference type="EMBL" id="KOM49867.1"/>
    </source>
</evidence>